<dbReference type="PIRSF" id="PIRSF005572">
    <property type="entry name" value="NifS"/>
    <property type="match status" value="1"/>
</dbReference>
<evidence type="ECO:0000256" key="4">
    <source>
        <dbReference type="ARBA" id="ARBA00022723"/>
    </source>
</evidence>
<dbReference type="InterPro" id="IPR015422">
    <property type="entry name" value="PyrdxlP-dep_Trfase_small"/>
</dbReference>
<evidence type="ECO:0000256" key="2">
    <source>
        <dbReference type="ARBA" id="ARBA00006490"/>
    </source>
</evidence>
<dbReference type="InterPro" id="IPR015421">
    <property type="entry name" value="PyrdxlP-dep_Trfase_major"/>
</dbReference>
<protein>
    <submittedName>
        <fullName evidence="9">Unannotated protein</fullName>
    </submittedName>
</protein>
<dbReference type="InterPro" id="IPR000192">
    <property type="entry name" value="Aminotrans_V_dom"/>
</dbReference>
<dbReference type="Pfam" id="PF00266">
    <property type="entry name" value="Aminotran_5"/>
    <property type="match status" value="1"/>
</dbReference>
<dbReference type="Gene3D" id="3.40.640.10">
    <property type="entry name" value="Type I PLP-dependent aspartate aminotransferase-like (Major domain)"/>
    <property type="match status" value="1"/>
</dbReference>
<gene>
    <name evidence="9" type="ORF">UFOPK3775_00534</name>
</gene>
<keyword evidence="4" id="KW-0479">Metal-binding</keyword>
<evidence type="ECO:0000256" key="7">
    <source>
        <dbReference type="ARBA" id="ARBA00023014"/>
    </source>
</evidence>
<dbReference type="PANTHER" id="PTHR11601:SF34">
    <property type="entry name" value="CYSTEINE DESULFURASE"/>
    <property type="match status" value="1"/>
</dbReference>
<dbReference type="GO" id="GO:0016740">
    <property type="term" value="F:transferase activity"/>
    <property type="evidence" value="ECO:0007669"/>
    <property type="project" value="UniProtKB-KW"/>
</dbReference>
<keyword evidence="5" id="KW-0663">Pyridoxal phosphate</keyword>
<dbReference type="Gene3D" id="3.90.1150.10">
    <property type="entry name" value="Aspartate Aminotransferase, domain 1"/>
    <property type="match status" value="1"/>
</dbReference>
<dbReference type="PANTHER" id="PTHR11601">
    <property type="entry name" value="CYSTEINE DESULFURYLASE FAMILY MEMBER"/>
    <property type="match status" value="1"/>
</dbReference>
<dbReference type="EMBL" id="CAESAK010000054">
    <property type="protein sequence ID" value="CAB4335746.1"/>
    <property type="molecule type" value="Genomic_DNA"/>
</dbReference>
<keyword evidence="3" id="KW-0808">Transferase</keyword>
<evidence type="ECO:0000259" key="8">
    <source>
        <dbReference type="Pfam" id="PF00266"/>
    </source>
</evidence>
<comment type="cofactor">
    <cofactor evidence="1">
        <name>pyridoxal 5'-phosphate</name>
        <dbReference type="ChEBI" id="CHEBI:597326"/>
    </cofactor>
</comment>
<evidence type="ECO:0000256" key="6">
    <source>
        <dbReference type="ARBA" id="ARBA00023004"/>
    </source>
</evidence>
<dbReference type="InterPro" id="IPR015424">
    <property type="entry name" value="PyrdxlP-dep_Trfase"/>
</dbReference>
<reference evidence="9" key="1">
    <citation type="submission" date="2020-05" db="EMBL/GenBank/DDBJ databases">
        <authorList>
            <person name="Chiriac C."/>
            <person name="Salcher M."/>
            <person name="Ghai R."/>
            <person name="Kavagutti S V."/>
        </authorList>
    </citation>
    <scope>NUCLEOTIDE SEQUENCE</scope>
</reference>
<dbReference type="GO" id="GO:0046872">
    <property type="term" value="F:metal ion binding"/>
    <property type="evidence" value="ECO:0007669"/>
    <property type="project" value="UniProtKB-KW"/>
</dbReference>
<dbReference type="SUPFAM" id="SSF53383">
    <property type="entry name" value="PLP-dependent transferases"/>
    <property type="match status" value="1"/>
</dbReference>
<evidence type="ECO:0000256" key="5">
    <source>
        <dbReference type="ARBA" id="ARBA00022898"/>
    </source>
</evidence>
<feature type="domain" description="Aminotransferase class V" evidence="8">
    <location>
        <begin position="6"/>
        <end position="366"/>
    </location>
</feature>
<proteinExistence type="inferred from homology"/>
<dbReference type="InterPro" id="IPR016454">
    <property type="entry name" value="Cysteine_dSase"/>
</dbReference>
<organism evidence="9">
    <name type="scientific">freshwater metagenome</name>
    <dbReference type="NCBI Taxonomy" id="449393"/>
    <lineage>
        <taxon>unclassified sequences</taxon>
        <taxon>metagenomes</taxon>
        <taxon>ecological metagenomes</taxon>
    </lineage>
</organism>
<evidence type="ECO:0000256" key="1">
    <source>
        <dbReference type="ARBA" id="ARBA00001933"/>
    </source>
</evidence>
<accession>A0A6J5Z2G6</accession>
<dbReference type="Gene3D" id="1.10.260.50">
    <property type="match status" value="1"/>
</dbReference>
<keyword evidence="6" id="KW-0408">Iron</keyword>
<sequence>MLSVSIYLDHAATTPMNPAAITALTHALGDVGNASSLHANGRAVRKQVEDSRDLLAASLGCAPSEIIFTGSGTEANNIAIKGIYWKRNLDRPRPIIITSAIEHQAVIEPAQWLAEHQGAEHIVLPVTESGLISLDALRLLIDQHGDSIALISVMHSNNETGVLQPISDVVEIAGDIPVHTDAVQSWSKTNFSFQELGVFAASLSGHKVGGPIGIGILILRRGIDIPALIHGGGQEREIRSGTVNAPSIIALAAALAQDAYSPVKVKEIRDSFEQGVSRVIPDAIINGSDADRLPGISSVTIPGAQNETLLMLLDGEKISCSTGAACTAGVHRPSHVLAAMGIDEESVMSTLRFSFGATTTQAEIDSVIGTLSSVVARARGAQ</sequence>
<name>A0A6J5Z2G6_9ZZZZ</name>
<dbReference type="GO" id="GO:0051536">
    <property type="term" value="F:iron-sulfur cluster binding"/>
    <property type="evidence" value="ECO:0007669"/>
    <property type="project" value="UniProtKB-KW"/>
</dbReference>
<dbReference type="AlphaFoldDB" id="A0A6J5Z2G6"/>
<comment type="similarity">
    <text evidence="2">Belongs to the class-V pyridoxal-phosphate-dependent aminotransferase family. NifS/IscS subfamily.</text>
</comment>
<evidence type="ECO:0000256" key="3">
    <source>
        <dbReference type="ARBA" id="ARBA00022679"/>
    </source>
</evidence>
<keyword evidence="7" id="KW-0411">Iron-sulfur</keyword>
<evidence type="ECO:0000313" key="9">
    <source>
        <dbReference type="EMBL" id="CAB4335746.1"/>
    </source>
</evidence>